<feature type="compositionally biased region" description="Low complexity" evidence="1">
    <location>
        <begin position="175"/>
        <end position="186"/>
    </location>
</feature>
<protein>
    <submittedName>
        <fullName evidence="2">Uncharacterized protein</fullName>
    </submittedName>
</protein>
<evidence type="ECO:0000313" key="3">
    <source>
        <dbReference type="Proteomes" id="UP000247498"/>
    </source>
</evidence>
<dbReference type="OrthoDB" id="10657772at2759"/>
<comment type="caution">
    <text evidence="2">The sequence shown here is derived from an EMBL/GenBank/DDBJ whole genome shotgun (WGS) entry which is preliminary data.</text>
</comment>
<dbReference type="Proteomes" id="UP000247498">
    <property type="component" value="Unassembled WGS sequence"/>
</dbReference>
<sequence>MASSPARRRDHEITPRCRPALPGAPRTPGTPRAAAGGVDAEPSRLLHTVTRSLREALSDLQQKALHNSEELLRQETVISDLRRQLAAKSALVEHLSAALMEAEQGRAGPGDAGKAVEVLAAAEAGSHGLGAEVGGAGAEQLGAPSTPRGAHSGEAGPCSPTASNGGSPGVASGIAGASRDTGSSATSGGGHGNETSSDAESSAAALGRMASSASTAWSVERAAPGAPAACEEQLGCMLQRAGRLAACIVSALDAEVRSCDCGGCDGGAKRGAAAASGATTPAATGEEQTQAGPPGDRATAPVSTAVVV</sequence>
<feature type="region of interest" description="Disordered" evidence="1">
    <location>
        <begin position="1"/>
        <end position="43"/>
    </location>
</feature>
<organism evidence="2 3">
    <name type="scientific">Raphidocelis subcapitata</name>
    <dbReference type="NCBI Taxonomy" id="307507"/>
    <lineage>
        <taxon>Eukaryota</taxon>
        <taxon>Viridiplantae</taxon>
        <taxon>Chlorophyta</taxon>
        <taxon>core chlorophytes</taxon>
        <taxon>Chlorophyceae</taxon>
        <taxon>CS clade</taxon>
        <taxon>Sphaeropleales</taxon>
        <taxon>Selenastraceae</taxon>
        <taxon>Raphidocelis</taxon>
    </lineage>
</organism>
<dbReference type="AlphaFoldDB" id="A0A2V0PJJ9"/>
<dbReference type="EMBL" id="BDRX01000115">
    <property type="protein sequence ID" value="GBF98080.1"/>
    <property type="molecule type" value="Genomic_DNA"/>
</dbReference>
<keyword evidence="3" id="KW-1185">Reference proteome</keyword>
<feature type="compositionally biased region" description="Low complexity" evidence="1">
    <location>
        <begin position="196"/>
        <end position="205"/>
    </location>
</feature>
<proteinExistence type="predicted"/>
<evidence type="ECO:0000313" key="2">
    <source>
        <dbReference type="EMBL" id="GBF98080.1"/>
    </source>
</evidence>
<feature type="region of interest" description="Disordered" evidence="1">
    <location>
        <begin position="130"/>
        <end position="207"/>
    </location>
</feature>
<accession>A0A2V0PJJ9</accession>
<evidence type="ECO:0000256" key="1">
    <source>
        <dbReference type="SAM" id="MobiDB-lite"/>
    </source>
</evidence>
<feature type="region of interest" description="Disordered" evidence="1">
    <location>
        <begin position="278"/>
        <end position="308"/>
    </location>
</feature>
<name>A0A2V0PJJ9_9CHLO</name>
<dbReference type="InParanoid" id="A0A2V0PJJ9"/>
<feature type="compositionally biased region" description="Low complexity" evidence="1">
    <location>
        <begin position="18"/>
        <end position="37"/>
    </location>
</feature>
<gene>
    <name evidence="2" type="ORF">Rsub_10308</name>
</gene>
<reference evidence="2 3" key="1">
    <citation type="journal article" date="2018" name="Sci. Rep.">
        <title>Raphidocelis subcapitata (=Pseudokirchneriella subcapitata) provides an insight into genome evolution and environmental adaptations in the Sphaeropleales.</title>
        <authorList>
            <person name="Suzuki S."/>
            <person name="Yamaguchi H."/>
            <person name="Nakajima N."/>
            <person name="Kawachi M."/>
        </authorList>
    </citation>
    <scope>NUCLEOTIDE SEQUENCE [LARGE SCALE GENOMIC DNA]</scope>
    <source>
        <strain evidence="2 3">NIES-35</strain>
    </source>
</reference>